<accession>A0A0M7AZW4</accession>
<keyword evidence="7 9" id="KW-0472">Membrane</keyword>
<reference evidence="12" key="1">
    <citation type="submission" date="2015-07" db="EMBL/GenBank/DDBJ databases">
        <authorList>
            <person name="Rodrigo-Torres Lidia"/>
            <person name="Arahal R.David."/>
        </authorList>
    </citation>
    <scope>NUCLEOTIDE SEQUENCE [LARGE SCALE GENOMIC DNA]</scope>
    <source>
        <strain evidence="12">CECT 5096</strain>
    </source>
</reference>
<dbReference type="GeneID" id="97669106"/>
<keyword evidence="12" id="KW-1185">Reference proteome</keyword>
<feature type="transmembrane region" description="Helical" evidence="9">
    <location>
        <begin position="88"/>
        <end position="109"/>
    </location>
</feature>
<evidence type="ECO:0000256" key="6">
    <source>
        <dbReference type="ARBA" id="ARBA00022989"/>
    </source>
</evidence>
<comment type="similarity">
    <text evidence="8 9">Belongs to the TRAP transporter small permease family.</text>
</comment>
<dbReference type="GO" id="GO:0022857">
    <property type="term" value="F:transmembrane transporter activity"/>
    <property type="evidence" value="ECO:0007669"/>
    <property type="project" value="UniProtKB-UniRule"/>
</dbReference>
<dbReference type="GO" id="GO:0005886">
    <property type="term" value="C:plasma membrane"/>
    <property type="evidence" value="ECO:0007669"/>
    <property type="project" value="UniProtKB-SubCell"/>
</dbReference>
<protein>
    <recommendedName>
        <fullName evidence="9">TRAP transporter small permease protein</fullName>
    </recommendedName>
</protein>
<evidence type="ECO:0000256" key="8">
    <source>
        <dbReference type="ARBA" id="ARBA00038436"/>
    </source>
</evidence>
<dbReference type="PANTHER" id="PTHR35011">
    <property type="entry name" value="2,3-DIKETO-L-GULONATE TRAP TRANSPORTER SMALL PERMEASE PROTEIN YIAM"/>
    <property type="match status" value="1"/>
</dbReference>
<dbReference type="Proteomes" id="UP000049983">
    <property type="component" value="Unassembled WGS sequence"/>
</dbReference>
<gene>
    <name evidence="11" type="ORF">LA5096_01690</name>
</gene>
<keyword evidence="4 9" id="KW-0997">Cell inner membrane</keyword>
<feature type="transmembrane region" description="Helical" evidence="9">
    <location>
        <begin position="12"/>
        <end position="34"/>
    </location>
</feature>
<evidence type="ECO:0000259" key="10">
    <source>
        <dbReference type="Pfam" id="PF04290"/>
    </source>
</evidence>
<keyword evidence="3" id="KW-1003">Cell membrane</keyword>
<sequence>MKVILKVHRSLELLCRIGVFVAFMVLILAVLTQVLGRTIGDSPVWTEELTRFALIYMTALGVGLGLMSGDLVNVDIVCDTLPDPWPRILRLVASLATAFLAAILLPGAWKYVQIGLLQKSPAMGLQMSFIHFSVFLLFLLLLAFAMVRAVLTLLSADEADMKRET</sequence>
<keyword evidence="5 9" id="KW-0812">Transmembrane</keyword>
<evidence type="ECO:0000313" key="12">
    <source>
        <dbReference type="Proteomes" id="UP000049983"/>
    </source>
</evidence>
<feature type="domain" description="Tripartite ATP-independent periplasmic transporters DctQ component" evidence="10">
    <location>
        <begin position="26"/>
        <end position="151"/>
    </location>
</feature>
<dbReference type="InterPro" id="IPR055348">
    <property type="entry name" value="DctQ"/>
</dbReference>
<dbReference type="RefSeq" id="WP_108873330.1">
    <property type="nucleotide sequence ID" value="NZ_CXWA01000007.1"/>
</dbReference>
<keyword evidence="2 9" id="KW-0813">Transport</keyword>
<feature type="transmembrane region" description="Helical" evidence="9">
    <location>
        <begin position="129"/>
        <end position="154"/>
    </location>
</feature>
<evidence type="ECO:0000256" key="1">
    <source>
        <dbReference type="ARBA" id="ARBA00004429"/>
    </source>
</evidence>
<evidence type="ECO:0000256" key="9">
    <source>
        <dbReference type="RuleBase" id="RU369079"/>
    </source>
</evidence>
<keyword evidence="6 9" id="KW-1133">Transmembrane helix</keyword>
<evidence type="ECO:0000313" key="11">
    <source>
        <dbReference type="EMBL" id="CTQ68139.1"/>
    </source>
</evidence>
<organism evidence="11 12">
    <name type="scientific">Roseibium album</name>
    <dbReference type="NCBI Taxonomy" id="311410"/>
    <lineage>
        <taxon>Bacteria</taxon>
        <taxon>Pseudomonadati</taxon>
        <taxon>Pseudomonadota</taxon>
        <taxon>Alphaproteobacteria</taxon>
        <taxon>Hyphomicrobiales</taxon>
        <taxon>Stappiaceae</taxon>
        <taxon>Roseibium</taxon>
    </lineage>
</organism>
<proteinExistence type="inferred from homology"/>
<name>A0A0M7AZW4_9HYPH</name>
<dbReference type="STRING" id="311410.LA5095_04711"/>
<dbReference type="OrthoDB" id="4964541at2"/>
<dbReference type="AlphaFoldDB" id="A0A0M7AZW4"/>
<evidence type="ECO:0000256" key="5">
    <source>
        <dbReference type="ARBA" id="ARBA00022692"/>
    </source>
</evidence>
<dbReference type="EMBL" id="CXWC01000003">
    <property type="protein sequence ID" value="CTQ68139.1"/>
    <property type="molecule type" value="Genomic_DNA"/>
</dbReference>
<evidence type="ECO:0000256" key="3">
    <source>
        <dbReference type="ARBA" id="ARBA00022475"/>
    </source>
</evidence>
<feature type="transmembrane region" description="Helical" evidence="9">
    <location>
        <begin position="54"/>
        <end position="76"/>
    </location>
</feature>
<evidence type="ECO:0000256" key="2">
    <source>
        <dbReference type="ARBA" id="ARBA00022448"/>
    </source>
</evidence>
<dbReference type="PANTHER" id="PTHR35011:SF11">
    <property type="entry name" value="TRAP TRANSPORTER SMALL PERMEASE PROTEIN"/>
    <property type="match status" value="1"/>
</dbReference>
<evidence type="ECO:0000256" key="4">
    <source>
        <dbReference type="ARBA" id="ARBA00022519"/>
    </source>
</evidence>
<dbReference type="GO" id="GO:0015740">
    <property type="term" value="P:C4-dicarboxylate transport"/>
    <property type="evidence" value="ECO:0007669"/>
    <property type="project" value="TreeGrafter"/>
</dbReference>
<dbReference type="InterPro" id="IPR007387">
    <property type="entry name" value="TRAP_DctQ"/>
</dbReference>
<dbReference type="Pfam" id="PF04290">
    <property type="entry name" value="DctQ"/>
    <property type="match status" value="1"/>
</dbReference>
<comment type="subunit">
    <text evidence="9">The complex comprises the extracytoplasmic solute receptor protein and the two transmembrane proteins.</text>
</comment>
<comment type="function">
    <text evidence="9">Part of the tripartite ATP-independent periplasmic (TRAP) transport system.</text>
</comment>
<comment type="subcellular location">
    <subcellularLocation>
        <location evidence="1 9">Cell inner membrane</location>
        <topology evidence="1 9">Multi-pass membrane protein</topology>
    </subcellularLocation>
</comment>
<evidence type="ECO:0000256" key="7">
    <source>
        <dbReference type="ARBA" id="ARBA00023136"/>
    </source>
</evidence>